<dbReference type="EMBL" id="CM042052">
    <property type="protein sequence ID" value="KAI3718657.1"/>
    <property type="molecule type" value="Genomic_DNA"/>
</dbReference>
<evidence type="ECO:0000313" key="1">
    <source>
        <dbReference type="EMBL" id="KAI3718657.1"/>
    </source>
</evidence>
<name>A0ACB9B846_ARCLA</name>
<comment type="caution">
    <text evidence="1">The sequence shown here is derived from an EMBL/GenBank/DDBJ whole genome shotgun (WGS) entry which is preliminary data.</text>
</comment>
<dbReference type="Proteomes" id="UP001055879">
    <property type="component" value="Linkage Group LG06"/>
</dbReference>
<protein>
    <submittedName>
        <fullName evidence="1">Uncharacterized protein</fullName>
    </submittedName>
</protein>
<accession>A0ACB9B846</accession>
<reference evidence="2" key="1">
    <citation type="journal article" date="2022" name="Mol. Ecol. Resour.">
        <title>The genomes of chicory, endive, great burdock and yacon provide insights into Asteraceae palaeo-polyploidization history and plant inulin production.</title>
        <authorList>
            <person name="Fan W."/>
            <person name="Wang S."/>
            <person name="Wang H."/>
            <person name="Wang A."/>
            <person name="Jiang F."/>
            <person name="Liu H."/>
            <person name="Zhao H."/>
            <person name="Xu D."/>
            <person name="Zhang Y."/>
        </authorList>
    </citation>
    <scope>NUCLEOTIDE SEQUENCE [LARGE SCALE GENOMIC DNA]</scope>
    <source>
        <strain evidence="2">cv. Niubang</strain>
    </source>
</reference>
<gene>
    <name evidence="1" type="ORF">L6452_19536</name>
</gene>
<keyword evidence="2" id="KW-1185">Reference proteome</keyword>
<organism evidence="1 2">
    <name type="scientific">Arctium lappa</name>
    <name type="common">Greater burdock</name>
    <name type="synonym">Lappa major</name>
    <dbReference type="NCBI Taxonomy" id="4217"/>
    <lineage>
        <taxon>Eukaryota</taxon>
        <taxon>Viridiplantae</taxon>
        <taxon>Streptophyta</taxon>
        <taxon>Embryophyta</taxon>
        <taxon>Tracheophyta</taxon>
        <taxon>Spermatophyta</taxon>
        <taxon>Magnoliopsida</taxon>
        <taxon>eudicotyledons</taxon>
        <taxon>Gunneridae</taxon>
        <taxon>Pentapetalae</taxon>
        <taxon>asterids</taxon>
        <taxon>campanulids</taxon>
        <taxon>Asterales</taxon>
        <taxon>Asteraceae</taxon>
        <taxon>Carduoideae</taxon>
        <taxon>Cardueae</taxon>
        <taxon>Arctiinae</taxon>
        <taxon>Arctium</taxon>
    </lineage>
</organism>
<proteinExistence type="predicted"/>
<sequence length="300" mass="34221">MGRFWRVADTFDQVVAKVPDCDSSGSEHSPETMMDLSDLVNSFIQNGNGFVDSDFDSRPADENCTFDGIDEDLEEMKESLKRLFRFENGDDVRKNLVLDVEKAWHAMTEDSSSPPSSGFKRQLMARLRDQGLDAGLCKSKWEKKGRLLAGDYDYVDVNVAGTRYIITISLREEFKIARPTDNYTLVLEILPQISVCGVEELKEMVRIMCKAMKKSMNQMKMVVPPWRRREYAQAKWFGPYKRTTNEFSTKNTINLNENNKKTVGFVSLPTTCYDTRGEDFARKDFAFKIGNLAMAINGAI</sequence>
<reference evidence="1 2" key="2">
    <citation type="journal article" date="2022" name="Mol. Ecol. Resour.">
        <title>The genomes of chicory, endive, great burdock and yacon provide insights into Asteraceae paleo-polyploidization history and plant inulin production.</title>
        <authorList>
            <person name="Fan W."/>
            <person name="Wang S."/>
            <person name="Wang H."/>
            <person name="Wang A."/>
            <person name="Jiang F."/>
            <person name="Liu H."/>
            <person name="Zhao H."/>
            <person name="Xu D."/>
            <person name="Zhang Y."/>
        </authorList>
    </citation>
    <scope>NUCLEOTIDE SEQUENCE [LARGE SCALE GENOMIC DNA]</scope>
    <source>
        <strain evidence="2">cv. Niubang</strain>
    </source>
</reference>
<evidence type="ECO:0000313" key="2">
    <source>
        <dbReference type="Proteomes" id="UP001055879"/>
    </source>
</evidence>